<evidence type="ECO:0000256" key="4">
    <source>
        <dbReference type="PROSITE-ProRule" id="PRU00192"/>
    </source>
</evidence>
<organism evidence="10 11">
    <name type="scientific">Obba rivulosa</name>
    <dbReference type="NCBI Taxonomy" id="1052685"/>
    <lineage>
        <taxon>Eukaryota</taxon>
        <taxon>Fungi</taxon>
        <taxon>Dikarya</taxon>
        <taxon>Basidiomycota</taxon>
        <taxon>Agaricomycotina</taxon>
        <taxon>Agaricomycetes</taxon>
        <taxon>Polyporales</taxon>
        <taxon>Gelatoporiaceae</taxon>
        <taxon>Obba</taxon>
    </lineage>
</organism>
<feature type="domain" description="WW" evidence="8">
    <location>
        <begin position="233"/>
        <end position="267"/>
    </location>
</feature>
<dbReference type="CDD" id="cd00155">
    <property type="entry name" value="RasGEF"/>
    <property type="match status" value="1"/>
</dbReference>
<dbReference type="Pfam" id="PF00618">
    <property type="entry name" value="RasGEF_N"/>
    <property type="match status" value="1"/>
</dbReference>
<dbReference type="PROSITE" id="PS50009">
    <property type="entry name" value="RASGEF_CAT"/>
    <property type="match status" value="1"/>
</dbReference>
<dbReference type="InterPro" id="IPR036028">
    <property type="entry name" value="SH3-like_dom_sf"/>
</dbReference>
<dbReference type="OrthoDB" id="546434at2759"/>
<dbReference type="InterPro" id="IPR001202">
    <property type="entry name" value="WW_dom"/>
</dbReference>
<dbReference type="Proteomes" id="UP000250043">
    <property type="component" value="Unassembled WGS sequence"/>
</dbReference>
<dbReference type="GO" id="GO:0007265">
    <property type="term" value="P:Ras protein signal transduction"/>
    <property type="evidence" value="ECO:0007669"/>
    <property type="project" value="TreeGrafter"/>
</dbReference>
<dbReference type="InterPro" id="IPR001452">
    <property type="entry name" value="SH3_domain"/>
</dbReference>
<dbReference type="SMART" id="SM00229">
    <property type="entry name" value="RasGEFN"/>
    <property type="match status" value="1"/>
</dbReference>
<dbReference type="PANTHER" id="PTHR23113">
    <property type="entry name" value="GUANINE NUCLEOTIDE EXCHANGE FACTOR"/>
    <property type="match status" value="1"/>
</dbReference>
<dbReference type="SMART" id="SM00147">
    <property type="entry name" value="RasGEF"/>
    <property type="match status" value="1"/>
</dbReference>
<dbReference type="Gene3D" id="1.20.870.10">
    <property type="entry name" value="Son of sevenless (SoS) protein Chain: S domain 1"/>
    <property type="match status" value="1"/>
</dbReference>
<evidence type="ECO:0000259" key="9">
    <source>
        <dbReference type="PROSITE" id="PS50212"/>
    </source>
</evidence>
<dbReference type="SMART" id="SM00456">
    <property type="entry name" value="WW"/>
    <property type="match status" value="2"/>
</dbReference>
<dbReference type="InterPro" id="IPR001895">
    <property type="entry name" value="RASGEF_cat_dom"/>
</dbReference>
<feature type="compositionally biased region" description="Low complexity" evidence="5">
    <location>
        <begin position="289"/>
        <end position="330"/>
    </location>
</feature>
<evidence type="ECO:0000256" key="3">
    <source>
        <dbReference type="PROSITE-ProRule" id="PRU00168"/>
    </source>
</evidence>
<feature type="region of interest" description="Disordered" evidence="5">
    <location>
        <begin position="902"/>
        <end position="924"/>
    </location>
</feature>
<name>A0A8E2AWJ2_9APHY</name>
<keyword evidence="1 4" id="KW-0728">SH3 domain</keyword>
<feature type="compositionally biased region" description="Polar residues" evidence="5">
    <location>
        <begin position="841"/>
        <end position="850"/>
    </location>
</feature>
<dbReference type="EMBL" id="KV722378">
    <property type="protein sequence ID" value="OCH91881.1"/>
    <property type="molecule type" value="Genomic_DNA"/>
</dbReference>
<dbReference type="Pfam" id="PF23518">
    <property type="entry name" value="WW_2"/>
    <property type="match status" value="1"/>
</dbReference>
<dbReference type="CDD" id="cd11883">
    <property type="entry name" value="SH3_Sdc25"/>
    <property type="match status" value="1"/>
</dbReference>
<dbReference type="CDD" id="cd06224">
    <property type="entry name" value="REM"/>
    <property type="match status" value="1"/>
</dbReference>
<feature type="domain" description="N-terminal Ras-GEF" evidence="9">
    <location>
        <begin position="964"/>
        <end position="1095"/>
    </location>
</feature>
<dbReference type="GO" id="GO:0005886">
    <property type="term" value="C:plasma membrane"/>
    <property type="evidence" value="ECO:0007669"/>
    <property type="project" value="TreeGrafter"/>
</dbReference>
<gene>
    <name evidence="10" type="ORF">OBBRIDRAFT_811963</name>
</gene>
<accession>A0A8E2AWJ2</accession>
<dbReference type="InterPro" id="IPR057827">
    <property type="entry name" value="WW_fungi"/>
</dbReference>
<dbReference type="SUPFAM" id="SSF50044">
    <property type="entry name" value="SH3-domain"/>
    <property type="match status" value="1"/>
</dbReference>
<feature type="region of interest" description="Disordered" evidence="5">
    <location>
        <begin position="840"/>
        <end position="877"/>
    </location>
</feature>
<dbReference type="FunFam" id="2.30.30.40:FF:000072">
    <property type="entry name" value="Unconventional Myosin IB"/>
    <property type="match status" value="1"/>
</dbReference>
<dbReference type="PROSITE" id="PS50212">
    <property type="entry name" value="RASGEF_NTER"/>
    <property type="match status" value="1"/>
</dbReference>
<dbReference type="SMART" id="SM00326">
    <property type="entry name" value="SH3"/>
    <property type="match status" value="1"/>
</dbReference>
<dbReference type="GO" id="GO:0005085">
    <property type="term" value="F:guanyl-nucleotide exchange factor activity"/>
    <property type="evidence" value="ECO:0007669"/>
    <property type="project" value="UniProtKB-KW"/>
</dbReference>
<dbReference type="Gene3D" id="1.10.840.10">
    <property type="entry name" value="Ras guanine-nucleotide exchange factors catalytic domain"/>
    <property type="match status" value="1"/>
</dbReference>
<dbReference type="PROSITE" id="PS50002">
    <property type="entry name" value="SH3"/>
    <property type="match status" value="1"/>
</dbReference>
<dbReference type="PROSITE" id="PS50020">
    <property type="entry name" value="WW_DOMAIN_2"/>
    <property type="match status" value="1"/>
</dbReference>
<feature type="domain" description="Ras-GEF" evidence="7">
    <location>
        <begin position="1130"/>
        <end position="1366"/>
    </location>
</feature>
<evidence type="ECO:0000259" key="6">
    <source>
        <dbReference type="PROSITE" id="PS50002"/>
    </source>
</evidence>
<dbReference type="PANTHER" id="PTHR23113:SF368">
    <property type="entry name" value="CELL DIVISION CONTROL PROTEIN 25"/>
    <property type="match status" value="1"/>
</dbReference>
<feature type="region of interest" description="Disordered" evidence="5">
    <location>
        <begin position="265"/>
        <end position="387"/>
    </location>
</feature>
<evidence type="ECO:0000259" key="8">
    <source>
        <dbReference type="PROSITE" id="PS50020"/>
    </source>
</evidence>
<dbReference type="Pfam" id="PF00018">
    <property type="entry name" value="SH3_1"/>
    <property type="match status" value="1"/>
</dbReference>
<protein>
    <submittedName>
        <fullName evidence="10">Ras GEF</fullName>
    </submittedName>
</protein>
<evidence type="ECO:0000313" key="11">
    <source>
        <dbReference type="Proteomes" id="UP000250043"/>
    </source>
</evidence>
<reference evidence="10 11" key="1">
    <citation type="submission" date="2016-07" db="EMBL/GenBank/DDBJ databases">
        <title>Draft genome of the white-rot fungus Obba rivulosa 3A-2.</title>
        <authorList>
            <consortium name="DOE Joint Genome Institute"/>
            <person name="Miettinen O."/>
            <person name="Riley R."/>
            <person name="Acob R."/>
            <person name="Barry K."/>
            <person name="Cullen D."/>
            <person name="De Vries R."/>
            <person name="Hainaut M."/>
            <person name="Hatakka A."/>
            <person name="Henrissat B."/>
            <person name="Hilden K."/>
            <person name="Kuo R."/>
            <person name="Labutti K."/>
            <person name="Lipzen A."/>
            <person name="Makela M.R."/>
            <person name="Sandor L."/>
            <person name="Spatafora J.W."/>
            <person name="Grigoriev I.V."/>
            <person name="Hibbett D.S."/>
        </authorList>
    </citation>
    <scope>NUCLEOTIDE SEQUENCE [LARGE SCALE GENOMIC DNA]</scope>
    <source>
        <strain evidence="10 11">3A-2</strain>
    </source>
</reference>
<proteinExistence type="predicted"/>
<dbReference type="InterPro" id="IPR036964">
    <property type="entry name" value="RASGEF_cat_dom_sf"/>
</dbReference>
<keyword evidence="2 3" id="KW-0344">Guanine-nucleotide releasing factor</keyword>
<keyword evidence="11" id="KW-1185">Reference proteome</keyword>
<evidence type="ECO:0000259" key="7">
    <source>
        <dbReference type="PROSITE" id="PS50009"/>
    </source>
</evidence>
<dbReference type="PRINTS" id="PR00452">
    <property type="entry name" value="SH3DOMAIN"/>
</dbReference>
<evidence type="ECO:0000256" key="2">
    <source>
        <dbReference type="ARBA" id="ARBA00022658"/>
    </source>
</evidence>
<dbReference type="Pfam" id="PF00617">
    <property type="entry name" value="RasGEF"/>
    <property type="match status" value="1"/>
</dbReference>
<evidence type="ECO:0000256" key="5">
    <source>
        <dbReference type="SAM" id="MobiDB-lite"/>
    </source>
</evidence>
<dbReference type="Gene3D" id="2.30.30.40">
    <property type="entry name" value="SH3 Domains"/>
    <property type="match status" value="1"/>
</dbReference>
<feature type="domain" description="SH3" evidence="6">
    <location>
        <begin position="23"/>
        <end position="82"/>
    </location>
</feature>
<evidence type="ECO:0000313" key="10">
    <source>
        <dbReference type="EMBL" id="OCH91881.1"/>
    </source>
</evidence>
<dbReference type="CDD" id="cd00201">
    <property type="entry name" value="WW"/>
    <property type="match status" value="1"/>
</dbReference>
<dbReference type="InterPro" id="IPR000651">
    <property type="entry name" value="Ras-like_Gua-exchang_fac_N"/>
</dbReference>
<evidence type="ECO:0000256" key="1">
    <source>
        <dbReference type="ARBA" id="ARBA00022443"/>
    </source>
</evidence>
<dbReference type="SUPFAM" id="SSF48366">
    <property type="entry name" value="Ras GEF"/>
    <property type="match status" value="1"/>
</dbReference>
<dbReference type="InterPro" id="IPR023578">
    <property type="entry name" value="Ras_GEF_dom_sf"/>
</dbReference>
<dbReference type="InterPro" id="IPR008937">
    <property type="entry name" value="Ras-like_GEF"/>
</dbReference>
<sequence length="1383" mass="152690">MAASTSYGAEQNGHASANEEQYISTFFCRALYDYKTSDASSLSFRKGDVIEVLTQLESGWWDGLLGDERGWFPSNYVAAISEQEAEAALSGSDFSVPQSSLPDDSMVDMVHSMSQSLSRSDNDADWLNGEAGYMSQVQHPHRQTNGTGGRPTQHNDFWVPQVSQDGRIFYVNTQTGQHARDLPQEPEEPEGDLAGLTALPASRTGSSAGYALGAVNGIDTTPTVAGFGIPRRSRTPEPWVKRLADDGMSYYYVNRLNGQISWTFPESSDPPAYVDDRPPQERPPVPEKSGLPSSVPLSNPSSYNSGTASASSRDTPTITTRLRSGSSTSTAPRDRSDSAVDRTSVYSDDSEVYPLGRDRAESSVGMRRTPRRYERAATPQEQTEVELTPSEQLARFLQQALAPSPPESPVELSNHVREAIAAVMAYLQSAALPRRPEQYKDVDERVLQVVSAVRNLLYVTATPSGHIPSNLYPRDVRDGKSLSSSQSLQVHLKAPQRKVAGTLSKLVLSSLAMQYDPGLSASDKPNRLETDVNELERAVIAFVVEVQQFQEQNIGKIGAKRLHGVFSTANVGLGLPGSGAASGWKGFGYVPLEEGTQPPMQILGSDLLSELKATVRSLGEKFNAVAVSLSRPGFDRERVRADGQHVVAQLSSLLEFIGNIHVSRHVDVDGVRFEAGQSSAQASYMQTIERSRQLLRSLEASTQALYDDGTLFFTAIQTIAGSDPRSEDSAGARHDIESCANTIRMNASFVTQTLDALLVIGYDQSDIGQGDYNSSIEWRSSRISMVNIPIDPAIARLSGEPSNGRPDSEIVDFELAFSRPSRPPAVTIAESSTLSSSATLYNSVSEPSQTSLDLSDRSRSGSVAEPVTPTWPQPDWAAAEPVDHQSLDTDLAETATIEDASSAFFDDEDPSSSKSPPRPGAGAQKIFKLLGPDAPQHYIQKLNAEAKPWYLRPNYDQSEILMDPDGLVRAGTPAALVERLTAHEHGDPTFSQNFLMTFKSFMTVDELFDLLARRFWIEPPPTLTSSEMEEWRKLKQHVIRVRVLNTFKTMITDDGILEKEDMYILSRMKEFASDEVVISFAAAKQLLILIERAERSGDGPIKTVNAIPVAPPSSIVPKVGSKKVKLLDVDPLELARQLTLMEAALYKKIRPMECLQRSRESKPGRTSDNITSIIQLSNRIANWVAESVLGREDSRRRAAVVKHFINVADRCRMIQNYSTMTAIVSGLNTPPIRRLKRTWEQVSARFLSQLKSCESTIDTGKNFNNYRSILARISPPCVPFIGVYLTTLTFINDGAEDRLAGHMINFRKRQKAAEVIQDIKRWQSKPYNFNTVTSVLTYLEESFTKYTDGVDYGDQFWNLSLQREPREREDEKMARLLQESGFL</sequence>